<accession>A0A517QB52</accession>
<protein>
    <submittedName>
        <fullName evidence="1">Uncharacterized protein</fullName>
    </submittedName>
</protein>
<dbReference type="AlphaFoldDB" id="A0A517QB52"/>
<name>A0A517QB52_9PLAN</name>
<sequence length="60" mass="6991">MNWQTLTTSTLEEILDWAATQPWCQAMSDCAQDAQWHATRVTTFIQDRFSPVFFDPLLPE</sequence>
<organism evidence="1 2">
    <name type="scientific">Gimesia panareensis</name>
    <dbReference type="NCBI Taxonomy" id="2527978"/>
    <lineage>
        <taxon>Bacteria</taxon>
        <taxon>Pseudomonadati</taxon>
        <taxon>Planctomycetota</taxon>
        <taxon>Planctomycetia</taxon>
        <taxon>Planctomycetales</taxon>
        <taxon>Planctomycetaceae</taxon>
        <taxon>Gimesia</taxon>
    </lineage>
</organism>
<dbReference type="Proteomes" id="UP000315647">
    <property type="component" value="Chromosome"/>
</dbReference>
<keyword evidence="2" id="KW-1185">Reference proteome</keyword>
<gene>
    <name evidence="1" type="ORF">Enr10x_42040</name>
</gene>
<evidence type="ECO:0000313" key="2">
    <source>
        <dbReference type="Proteomes" id="UP000315647"/>
    </source>
</evidence>
<reference evidence="1 2" key="1">
    <citation type="submission" date="2019-03" db="EMBL/GenBank/DDBJ databases">
        <title>Deep-cultivation of Planctomycetes and their phenomic and genomic characterization uncovers novel biology.</title>
        <authorList>
            <person name="Wiegand S."/>
            <person name="Jogler M."/>
            <person name="Boedeker C."/>
            <person name="Pinto D."/>
            <person name="Vollmers J."/>
            <person name="Rivas-Marin E."/>
            <person name="Kohn T."/>
            <person name="Peeters S.H."/>
            <person name="Heuer A."/>
            <person name="Rast P."/>
            <person name="Oberbeckmann S."/>
            <person name="Bunk B."/>
            <person name="Jeske O."/>
            <person name="Meyerdierks A."/>
            <person name="Storesund J.E."/>
            <person name="Kallscheuer N."/>
            <person name="Luecker S."/>
            <person name="Lage O.M."/>
            <person name="Pohl T."/>
            <person name="Merkel B.J."/>
            <person name="Hornburger P."/>
            <person name="Mueller R.-W."/>
            <person name="Bruemmer F."/>
            <person name="Labrenz M."/>
            <person name="Spormann A.M."/>
            <person name="Op den Camp H."/>
            <person name="Overmann J."/>
            <person name="Amann R."/>
            <person name="Jetten M.S.M."/>
            <person name="Mascher T."/>
            <person name="Medema M.H."/>
            <person name="Devos D.P."/>
            <person name="Kaster A.-K."/>
            <person name="Ovreas L."/>
            <person name="Rohde M."/>
            <person name="Galperin M.Y."/>
            <person name="Jogler C."/>
        </authorList>
    </citation>
    <scope>NUCLEOTIDE SEQUENCE [LARGE SCALE GENOMIC DNA]</scope>
    <source>
        <strain evidence="1 2">Enr10</strain>
    </source>
</reference>
<proteinExistence type="predicted"/>
<evidence type="ECO:0000313" key="1">
    <source>
        <dbReference type="EMBL" id="QDT28858.1"/>
    </source>
</evidence>
<dbReference type="EMBL" id="CP037421">
    <property type="protein sequence ID" value="QDT28858.1"/>
    <property type="molecule type" value="Genomic_DNA"/>
</dbReference>